<dbReference type="EMBL" id="JARPUR010000004">
    <property type="protein sequence ID" value="KAK4878735.1"/>
    <property type="molecule type" value="Genomic_DNA"/>
</dbReference>
<dbReference type="GO" id="GO:0003993">
    <property type="term" value="F:acid phosphatase activity"/>
    <property type="evidence" value="ECO:0007669"/>
    <property type="project" value="UniProtKB-EC"/>
</dbReference>
<protein>
    <recommendedName>
        <fullName evidence="6">Acid phosphatase</fullName>
    </recommendedName>
</protein>
<dbReference type="InterPro" id="IPR050645">
    <property type="entry name" value="Histidine_acid_phosphatase"/>
</dbReference>
<dbReference type="SUPFAM" id="SSF53254">
    <property type="entry name" value="Phosphoglycerate mutase-like"/>
    <property type="match status" value="1"/>
</dbReference>
<dbReference type="InterPro" id="IPR033379">
    <property type="entry name" value="Acid_Pase_AS"/>
</dbReference>
<feature type="chain" id="PRO_5042837601" description="Acid phosphatase" evidence="3">
    <location>
        <begin position="20"/>
        <end position="401"/>
    </location>
</feature>
<accession>A0AAN7Q3X9</accession>
<comment type="catalytic activity">
    <reaction evidence="1">
        <text>a phosphate monoester + H2O = an alcohol + phosphate</text>
        <dbReference type="Rhea" id="RHEA:15017"/>
        <dbReference type="ChEBI" id="CHEBI:15377"/>
        <dbReference type="ChEBI" id="CHEBI:30879"/>
        <dbReference type="ChEBI" id="CHEBI:43474"/>
        <dbReference type="ChEBI" id="CHEBI:67140"/>
        <dbReference type="EC" id="3.1.3.2"/>
    </reaction>
</comment>
<comment type="similarity">
    <text evidence="2">Belongs to the histidine acid phosphatase family.</text>
</comment>
<dbReference type="Gene3D" id="3.40.50.1240">
    <property type="entry name" value="Phosphoglycerate mutase-like"/>
    <property type="match status" value="1"/>
</dbReference>
<dbReference type="CDD" id="cd07061">
    <property type="entry name" value="HP_HAP_like"/>
    <property type="match status" value="1"/>
</dbReference>
<evidence type="ECO:0000256" key="3">
    <source>
        <dbReference type="SAM" id="SignalP"/>
    </source>
</evidence>
<dbReference type="PANTHER" id="PTHR11567:SF205">
    <property type="entry name" value="GH28721P-RELATED"/>
    <property type="match status" value="1"/>
</dbReference>
<evidence type="ECO:0000313" key="5">
    <source>
        <dbReference type="Proteomes" id="UP001353858"/>
    </source>
</evidence>
<proteinExistence type="inferred from homology"/>
<evidence type="ECO:0000256" key="2">
    <source>
        <dbReference type="ARBA" id="ARBA00005375"/>
    </source>
</evidence>
<keyword evidence="3" id="KW-0732">Signal</keyword>
<name>A0AAN7Q3X9_9COLE</name>
<dbReference type="PROSITE" id="PS00616">
    <property type="entry name" value="HIS_ACID_PHOSPHAT_1"/>
    <property type="match status" value="1"/>
</dbReference>
<feature type="signal peptide" evidence="3">
    <location>
        <begin position="1"/>
        <end position="19"/>
    </location>
</feature>
<comment type="caution">
    <text evidence="4">The sequence shown here is derived from an EMBL/GenBank/DDBJ whole genome shotgun (WGS) entry which is preliminary data.</text>
</comment>
<evidence type="ECO:0000313" key="4">
    <source>
        <dbReference type="EMBL" id="KAK4878735.1"/>
    </source>
</evidence>
<keyword evidence="5" id="KW-1185">Reference proteome</keyword>
<dbReference type="AlphaFoldDB" id="A0AAN7Q3X9"/>
<organism evidence="4 5">
    <name type="scientific">Aquatica leii</name>
    <dbReference type="NCBI Taxonomy" id="1421715"/>
    <lineage>
        <taxon>Eukaryota</taxon>
        <taxon>Metazoa</taxon>
        <taxon>Ecdysozoa</taxon>
        <taxon>Arthropoda</taxon>
        <taxon>Hexapoda</taxon>
        <taxon>Insecta</taxon>
        <taxon>Pterygota</taxon>
        <taxon>Neoptera</taxon>
        <taxon>Endopterygota</taxon>
        <taxon>Coleoptera</taxon>
        <taxon>Polyphaga</taxon>
        <taxon>Elateriformia</taxon>
        <taxon>Elateroidea</taxon>
        <taxon>Lampyridae</taxon>
        <taxon>Luciolinae</taxon>
        <taxon>Aquatica</taxon>
    </lineage>
</organism>
<dbReference type="Pfam" id="PF00328">
    <property type="entry name" value="His_Phos_2"/>
    <property type="match status" value="1"/>
</dbReference>
<evidence type="ECO:0000256" key="1">
    <source>
        <dbReference type="ARBA" id="ARBA00000032"/>
    </source>
</evidence>
<dbReference type="InterPro" id="IPR029033">
    <property type="entry name" value="His_PPase_superfam"/>
</dbReference>
<dbReference type="InterPro" id="IPR000560">
    <property type="entry name" value="His_Pase_clade-2"/>
</dbReference>
<dbReference type="PANTHER" id="PTHR11567">
    <property type="entry name" value="ACID PHOSPHATASE-RELATED"/>
    <property type="match status" value="1"/>
</dbReference>
<gene>
    <name evidence="4" type="ORF">RN001_011241</name>
</gene>
<sequence>MWYGYFVFALLALPNLSLCAVAEHHDHGKDEHGHHKHDEHHHSNRELKLVHIIYRHGIRTPADTYPKDIYINNTWYPTGWGQITERGQVNLYKHGMYLRERYDHFLGDQYTPDLFYVQTTDADRTKVTAQCINAGLWPVAKTHGKVHLPIVPIPPHSEPLNTDSLLLVRRPCPQYHLEIDRLFNTSEIKQKLNDQKDLYQKLEEHTGKKIGNFEDVQDIFTTLMSEETVGVELPAWTKEFYPEKMYEPMVFSYVLNAYNDKLNRLKGGVLLKKMIDDWKNVAAGTISPKGRKAFLYIGHDSTIVNILSTVKVWEPQIPGFAINTFFELSYDKDQNKYGVEIFLRNSTDPDFKPHKLKIPNCDFFCPLDKLIELTKPVVPVNWDAECLTDDENYTVPPLKGP</sequence>
<evidence type="ECO:0008006" key="6">
    <source>
        <dbReference type="Google" id="ProtNLM"/>
    </source>
</evidence>
<reference evidence="5" key="1">
    <citation type="submission" date="2023-01" db="EMBL/GenBank/DDBJ databases">
        <title>Key to firefly adult light organ development and bioluminescence: homeobox transcription factors regulate luciferase expression and transportation to peroxisome.</title>
        <authorList>
            <person name="Fu X."/>
        </authorList>
    </citation>
    <scope>NUCLEOTIDE SEQUENCE [LARGE SCALE GENOMIC DNA]</scope>
</reference>
<dbReference type="Proteomes" id="UP001353858">
    <property type="component" value="Unassembled WGS sequence"/>
</dbReference>